<feature type="compositionally biased region" description="Basic and acidic residues" evidence="1">
    <location>
        <begin position="838"/>
        <end position="853"/>
    </location>
</feature>
<evidence type="ECO:0000313" key="4">
    <source>
        <dbReference type="EMBL" id="BES97597.1"/>
    </source>
</evidence>
<evidence type="ECO:0000313" key="5">
    <source>
        <dbReference type="Proteomes" id="UP001307889"/>
    </source>
</evidence>
<feature type="compositionally biased region" description="Acidic residues" evidence="1">
    <location>
        <begin position="543"/>
        <end position="560"/>
    </location>
</feature>
<feature type="compositionally biased region" description="Low complexity" evidence="1">
    <location>
        <begin position="591"/>
        <end position="604"/>
    </location>
</feature>
<feature type="signal peptide" evidence="2">
    <location>
        <begin position="1"/>
        <end position="22"/>
    </location>
</feature>
<dbReference type="InterPro" id="IPR036508">
    <property type="entry name" value="Chitin-bd_dom_sf"/>
</dbReference>
<name>A0ABN7B4B0_9HEMI</name>
<dbReference type="SUPFAM" id="SSF57625">
    <property type="entry name" value="Invertebrate chitin-binding proteins"/>
    <property type="match status" value="1"/>
</dbReference>
<dbReference type="InterPro" id="IPR052976">
    <property type="entry name" value="Scoloptoxin-like"/>
</dbReference>
<feature type="compositionally biased region" description="Acidic residues" evidence="1">
    <location>
        <begin position="238"/>
        <end position="248"/>
    </location>
</feature>
<feature type="compositionally biased region" description="Acidic residues" evidence="1">
    <location>
        <begin position="337"/>
        <end position="352"/>
    </location>
</feature>
<feature type="compositionally biased region" description="Basic and acidic residues" evidence="1">
    <location>
        <begin position="615"/>
        <end position="624"/>
    </location>
</feature>
<feature type="compositionally biased region" description="Low complexity" evidence="1">
    <location>
        <begin position="184"/>
        <end position="199"/>
    </location>
</feature>
<proteinExistence type="predicted"/>
<dbReference type="SMART" id="SM00494">
    <property type="entry name" value="ChtBD2"/>
    <property type="match status" value="1"/>
</dbReference>
<feature type="compositionally biased region" description="Basic and acidic residues" evidence="1">
    <location>
        <begin position="478"/>
        <end position="497"/>
    </location>
</feature>
<dbReference type="PROSITE" id="PS51257">
    <property type="entry name" value="PROKAR_LIPOPROTEIN"/>
    <property type="match status" value="1"/>
</dbReference>
<feature type="compositionally biased region" description="Basic and acidic residues" evidence="1">
    <location>
        <begin position="441"/>
        <end position="464"/>
    </location>
</feature>
<protein>
    <recommendedName>
        <fullName evidence="3">Chitin-binding type-2 domain-containing protein</fullName>
    </recommendedName>
</protein>
<feature type="compositionally biased region" description="Low complexity" evidence="1">
    <location>
        <begin position="807"/>
        <end position="816"/>
    </location>
</feature>
<dbReference type="EMBL" id="AP028916">
    <property type="protein sequence ID" value="BES97597.1"/>
    <property type="molecule type" value="Genomic_DNA"/>
</dbReference>
<dbReference type="InterPro" id="IPR002557">
    <property type="entry name" value="Chitin-bd_dom"/>
</dbReference>
<sequence>MRRHEAWIALILLLAFSCAVDGLRGSELVLAAKAKAAEEKINPTTEEITVVVNEDGTNTTVVKPKPLLTGIPQIDYVLDPNLPRELNGYNLSDYPFFNSVPKDIDFACDGLHDGFYASVPHKCQLYHHCLFGTRYDFLCANYTAFDQKTFICHFVSEVDCKNSPNHYKRNEALYKQASTSAPSTAKPTTAATTTTTTTEAPPPPPPRKGGPMNGRRRRPYRRRRPVYEYYYDDEEEAYDEEYYDDELEPPPRKANRRQQRPGGRREEPTTTTTTTTTTTPAPPTGDGPLTRAPHSVYVPRALPKIKRPVPINEKSKYDYTTKPGSGVAAPTSNPKDDADDEEYYYDDEEYEDPLPPKRKEMGKNGRRRTQYPERKRPIRYEDEYEDEEEERPRMRKGNRNKDDDYNRPRNRGFQGKTKKGQRDEDDPIPSERPGYITSPRESSRKRYQEGSRSERRRPDRRPSKGYDYYDEDLEEDDISRFSSEEKQRPRPKADKPRPRPKKPTTTTTTTTAATTTTTTTTTTSTTTTPPPPKAPSPQLPQQYEDEEEYEEYEEYEDEPIEEKPAPPSREVPSTTQAPHRFSTTAHRTQRPSSSTTADPPSSYSRGTSAITYRPRKPEFRRQPSSDELFSSHVGTPTGFRREEEANAKSTPESTVNKPLDEGVQRPRGPEFPSRKPYSVQNGPGDEQQPIRRPFKQDSFQASVDTKLAPARQDYLSSPIDTKPTGEAQGFFIRKPFKTQLTLLSNSKYNQDSPQTRTDFLSVTSQQSPTSQEGLSYRKQDQFDSKGPDNRNYQNSRPQDNKQRFEYSIAPPQITQAPPLPPSPQQVYRRPYGPSAPDGLKRQNDDSQYRRRPDPFAPTGEDPLRSSFPPSAESDTSSKEEQDYKKPQRNNYSPSGPEIYRRPDGSPLKATTSRRSKPNDKEKSLQELAYPSRRTASTPEPVTQPGPNYRNPFLNSRPVAEEQDYYKNVKEPSVEFTAPGPQDGSTQRPLSAYDIGDEYDVTLNDALQPSTLNPTVQYSRVKTRGYQSAVTHPSYRSLLIPAASHNYYTKAAPAAPTAADQGEYETAALPASRYSQPRYKQRRNNEWYWT</sequence>
<evidence type="ECO:0000256" key="1">
    <source>
        <dbReference type="SAM" id="MobiDB-lite"/>
    </source>
</evidence>
<feature type="compositionally biased region" description="Polar residues" evidence="1">
    <location>
        <begin position="738"/>
        <end position="773"/>
    </location>
</feature>
<dbReference type="Pfam" id="PF01607">
    <property type="entry name" value="CBM_14"/>
    <property type="match status" value="1"/>
</dbReference>
<feature type="compositionally biased region" description="Basic and acidic residues" evidence="1">
    <location>
        <begin position="370"/>
        <end position="381"/>
    </location>
</feature>
<feature type="compositionally biased region" description="Low complexity" evidence="1">
    <location>
        <begin position="269"/>
        <end position="279"/>
    </location>
</feature>
<feature type="compositionally biased region" description="Polar residues" evidence="1">
    <location>
        <begin position="647"/>
        <end position="656"/>
    </location>
</feature>
<feature type="compositionally biased region" description="Basic and acidic residues" evidence="1">
    <location>
        <begin position="963"/>
        <end position="972"/>
    </location>
</feature>
<feature type="compositionally biased region" description="Polar residues" evidence="1">
    <location>
        <begin position="625"/>
        <end position="634"/>
    </location>
</feature>
<dbReference type="Proteomes" id="UP001307889">
    <property type="component" value="Chromosome 8"/>
</dbReference>
<keyword evidence="5" id="KW-1185">Reference proteome</keyword>
<dbReference type="PANTHER" id="PTHR22933">
    <property type="entry name" value="FI18007P1-RELATED"/>
    <property type="match status" value="1"/>
</dbReference>
<feature type="domain" description="Chitin-binding type-2" evidence="3">
    <location>
        <begin position="105"/>
        <end position="162"/>
    </location>
</feature>
<feature type="compositionally biased region" description="Basic and acidic residues" evidence="1">
    <location>
        <begin position="658"/>
        <end position="668"/>
    </location>
</feature>
<dbReference type="PROSITE" id="PS50940">
    <property type="entry name" value="CHIT_BIND_II"/>
    <property type="match status" value="1"/>
</dbReference>
<feature type="chain" id="PRO_5046734750" description="Chitin-binding type-2 domain-containing protein" evidence="2">
    <location>
        <begin position="23"/>
        <end position="1089"/>
    </location>
</feature>
<feature type="compositionally biased region" description="Basic and acidic residues" evidence="1">
    <location>
        <begin position="875"/>
        <end position="885"/>
    </location>
</feature>
<evidence type="ECO:0000256" key="2">
    <source>
        <dbReference type="SAM" id="SignalP"/>
    </source>
</evidence>
<feature type="region of interest" description="Disordered" evidence="1">
    <location>
        <begin position="238"/>
        <end position="990"/>
    </location>
</feature>
<keyword evidence="2" id="KW-0732">Signal</keyword>
<accession>A0ABN7B4B0</accession>
<feature type="region of interest" description="Disordered" evidence="1">
    <location>
        <begin position="177"/>
        <end position="220"/>
    </location>
</feature>
<dbReference type="PANTHER" id="PTHR22933:SF40">
    <property type="entry name" value="CUTICULAR PROTEIN ANALOGOUS TO PERITROPHINS 1-H"/>
    <property type="match status" value="1"/>
</dbReference>
<organism evidence="4 5">
    <name type="scientific">Nesidiocoris tenuis</name>
    <dbReference type="NCBI Taxonomy" id="355587"/>
    <lineage>
        <taxon>Eukaryota</taxon>
        <taxon>Metazoa</taxon>
        <taxon>Ecdysozoa</taxon>
        <taxon>Arthropoda</taxon>
        <taxon>Hexapoda</taxon>
        <taxon>Insecta</taxon>
        <taxon>Pterygota</taxon>
        <taxon>Neoptera</taxon>
        <taxon>Paraneoptera</taxon>
        <taxon>Hemiptera</taxon>
        <taxon>Heteroptera</taxon>
        <taxon>Panheteroptera</taxon>
        <taxon>Cimicomorpha</taxon>
        <taxon>Miridae</taxon>
        <taxon>Dicyphina</taxon>
        <taxon>Nesidiocoris</taxon>
    </lineage>
</organism>
<feature type="compositionally biased region" description="Polar residues" evidence="1">
    <location>
        <begin position="571"/>
        <end position="586"/>
    </location>
</feature>
<feature type="compositionally biased region" description="Basic and acidic residues" evidence="1">
    <location>
        <begin position="354"/>
        <end position="363"/>
    </location>
</feature>
<feature type="compositionally biased region" description="Low complexity" evidence="1">
    <location>
        <begin position="503"/>
        <end position="527"/>
    </location>
</feature>
<feature type="compositionally biased region" description="Pro residues" evidence="1">
    <location>
        <begin position="528"/>
        <end position="538"/>
    </location>
</feature>
<evidence type="ECO:0000259" key="3">
    <source>
        <dbReference type="PROSITE" id="PS50940"/>
    </source>
</evidence>
<gene>
    <name evidence="4" type="ORF">NTJ_10411</name>
</gene>
<dbReference type="Gene3D" id="2.170.140.10">
    <property type="entry name" value="Chitin binding domain"/>
    <property type="match status" value="1"/>
</dbReference>
<reference evidence="4 5" key="1">
    <citation type="submission" date="2023-09" db="EMBL/GenBank/DDBJ databases">
        <title>Nesidiocoris tenuis whole genome shotgun sequence.</title>
        <authorList>
            <person name="Shibata T."/>
            <person name="Shimoda M."/>
            <person name="Kobayashi T."/>
            <person name="Uehara T."/>
        </authorList>
    </citation>
    <scope>NUCLEOTIDE SEQUENCE [LARGE SCALE GENOMIC DNA]</scope>
    <source>
        <strain evidence="4 5">Japan</strain>
    </source>
</reference>
<feature type="compositionally biased region" description="Basic and acidic residues" evidence="1">
    <location>
        <begin position="775"/>
        <end position="788"/>
    </location>
</feature>
<feature type="compositionally biased region" description="Acidic residues" evidence="1">
    <location>
        <begin position="468"/>
        <end position="477"/>
    </location>
</feature>